<dbReference type="Proteomes" id="UP000193834">
    <property type="component" value="Unassembled WGS sequence"/>
</dbReference>
<dbReference type="AlphaFoldDB" id="A0A1X7LNM6"/>
<name>A0A1X7LNM6_9BACL</name>
<proteinExistence type="predicted"/>
<evidence type="ECO:0000313" key="2">
    <source>
        <dbReference type="EMBL" id="SMG55468.1"/>
    </source>
</evidence>
<dbReference type="RefSeq" id="WP_085497088.1">
    <property type="nucleotide sequence ID" value="NZ_FXAZ01000006.1"/>
</dbReference>
<organism evidence="2 3">
    <name type="scientific">Paenibacillus aquistagni</name>
    <dbReference type="NCBI Taxonomy" id="1852522"/>
    <lineage>
        <taxon>Bacteria</taxon>
        <taxon>Bacillati</taxon>
        <taxon>Bacillota</taxon>
        <taxon>Bacilli</taxon>
        <taxon>Bacillales</taxon>
        <taxon>Paenibacillaceae</taxon>
        <taxon>Paenibacillus</taxon>
    </lineage>
</organism>
<dbReference type="STRING" id="1852522.SAMN06295960_3922"/>
<reference evidence="2 3" key="1">
    <citation type="submission" date="2017-04" db="EMBL/GenBank/DDBJ databases">
        <authorList>
            <person name="Afonso C.L."/>
            <person name="Miller P.J."/>
            <person name="Scott M.A."/>
            <person name="Spackman E."/>
            <person name="Goraichik I."/>
            <person name="Dimitrov K.M."/>
            <person name="Suarez D.L."/>
            <person name="Swayne D.E."/>
        </authorList>
    </citation>
    <scope>NUCLEOTIDE SEQUENCE [LARGE SCALE GENOMIC DNA]</scope>
    <source>
        <strain evidence="2 3">11</strain>
    </source>
</reference>
<protein>
    <recommendedName>
        <fullName evidence="1">DUF6602 domain-containing protein</fullName>
    </recommendedName>
</protein>
<dbReference type="Pfam" id="PF20247">
    <property type="entry name" value="DUF6602"/>
    <property type="match status" value="1"/>
</dbReference>
<evidence type="ECO:0000313" key="3">
    <source>
        <dbReference type="Proteomes" id="UP000193834"/>
    </source>
</evidence>
<keyword evidence="3" id="KW-1185">Reference proteome</keyword>
<dbReference type="OrthoDB" id="337432at2"/>
<evidence type="ECO:0000259" key="1">
    <source>
        <dbReference type="Pfam" id="PF20247"/>
    </source>
</evidence>
<gene>
    <name evidence="2" type="ORF">SAMN06295960_3922</name>
</gene>
<accession>A0A1X7LNM6</accession>
<feature type="domain" description="DUF6602" evidence="1">
    <location>
        <begin position="35"/>
        <end position="121"/>
    </location>
</feature>
<dbReference type="InterPro" id="IPR046537">
    <property type="entry name" value="DUF6602"/>
</dbReference>
<dbReference type="EMBL" id="FXAZ01000006">
    <property type="protein sequence ID" value="SMG55468.1"/>
    <property type="molecule type" value="Genomic_DNA"/>
</dbReference>
<sequence length="315" mass="36484">MEEKINHREIIKKIAENYSQLESSIVSQLRLSCDHHYVTIGSFREEIWQSLFEQIIPKKFSIERSVFIIDSNEKVSKEVDLVIFDEQYTPYIFNFGKIKYIPIEAVAVVVQCKSDHLGNQNITAWKDSITKLRTSLHSIARMHGKVAHGEIIDTVKYTQTSTRPIYILCHLNESATDRNAVMQHFDIVICPENGRLKMTTQSDKLSNWYKKLNHAEEQYKDNVMEMEGSFSDITLDQYKVGCWDKTTNANEEESKVSDNKVVVGERTILSLIFQLNQLLMLINNPLLFPHQAYVKMFNRCLNEAEVESIPQSTII</sequence>
<dbReference type="CDD" id="cd21173">
    <property type="entry name" value="NucC-like"/>
    <property type="match status" value="1"/>
</dbReference>